<dbReference type="Proteomes" id="UP000242180">
    <property type="component" value="Unassembled WGS sequence"/>
</dbReference>
<organism evidence="4 5">
    <name type="scientific">Syncephalastrum racemosum</name>
    <name type="common">Filamentous fungus</name>
    <dbReference type="NCBI Taxonomy" id="13706"/>
    <lineage>
        <taxon>Eukaryota</taxon>
        <taxon>Fungi</taxon>
        <taxon>Fungi incertae sedis</taxon>
        <taxon>Mucoromycota</taxon>
        <taxon>Mucoromycotina</taxon>
        <taxon>Mucoromycetes</taxon>
        <taxon>Mucorales</taxon>
        <taxon>Syncephalastraceae</taxon>
        <taxon>Syncephalastrum</taxon>
    </lineage>
</organism>
<dbReference type="PROSITE" id="PS50102">
    <property type="entry name" value="RRM"/>
    <property type="match status" value="1"/>
</dbReference>
<name>A0A1X2HSY1_SYNRA</name>
<dbReference type="Gene3D" id="3.30.70.330">
    <property type="match status" value="1"/>
</dbReference>
<dbReference type="SMART" id="SM00360">
    <property type="entry name" value="RRM"/>
    <property type="match status" value="1"/>
</dbReference>
<dbReference type="PANTHER" id="PTHR15481:SF0">
    <property type="entry name" value="LD23870P-RELATED"/>
    <property type="match status" value="1"/>
</dbReference>
<evidence type="ECO:0000256" key="2">
    <source>
        <dbReference type="PROSITE-ProRule" id="PRU00176"/>
    </source>
</evidence>
<evidence type="ECO:0000313" key="5">
    <source>
        <dbReference type="Proteomes" id="UP000242180"/>
    </source>
</evidence>
<dbReference type="OrthoDB" id="252020at2759"/>
<dbReference type="EMBL" id="MCGN01000001">
    <property type="protein sequence ID" value="ORZ02690.1"/>
    <property type="molecule type" value="Genomic_DNA"/>
</dbReference>
<evidence type="ECO:0000259" key="3">
    <source>
        <dbReference type="PROSITE" id="PS50102"/>
    </source>
</evidence>
<keyword evidence="5" id="KW-1185">Reference proteome</keyword>
<evidence type="ECO:0000313" key="4">
    <source>
        <dbReference type="EMBL" id="ORZ02690.1"/>
    </source>
</evidence>
<evidence type="ECO:0000256" key="1">
    <source>
        <dbReference type="ARBA" id="ARBA00022884"/>
    </source>
</evidence>
<dbReference type="Pfam" id="PF00076">
    <property type="entry name" value="RRM_1"/>
    <property type="match status" value="1"/>
</dbReference>
<dbReference type="InterPro" id="IPR000504">
    <property type="entry name" value="RRM_dom"/>
</dbReference>
<comment type="caution">
    <text evidence="4">The sequence shown here is derived from an EMBL/GenBank/DDBJ whole genome shotgun (WGS) entry which is preliminary data.</text>
</comment>
<accession>A0A1X2HSY1</accession>
<dbReference type="InterPro" id="IPR035979">
    <property type="entry name" value="RBD_domain_sf"/>
</dbReference>
<dbReference type="GO" id="GO:0000398">
    <property type="term" value="P:mRNA splicing, via spliceosome"/>
    <property type="evidence" value="ECO:0007669"/>
    <property type="project" value="TreeGrafter"/>
</dbReference>
<dbReference type="GO" id="GO:0003723">
    <property type="term" value="F:RNA binding"/>
    <property type="evidence" value="ECO:0007669"/>
    <property type="project" value="UniProtKB-UniRule"/>
</dbReference>
<dbReference type="SUPFAM" id="SSF54928">
    <property type="entry name" value="RNA-binding domain, RBD"/>
    <property type="match status" value="1"/>
</dbReference>
<dbReference type="GO" id="GO:0005654">
    <property type="term" value="C:nucleoplasm"/>
    <property type="evidence" value="ECO:0007669"/>
    <property type="project" value="TreeGrafter"/>
</dbReference>
<dbReference type="STRING" id="13706.A0A1X2HSY1"/>
<feature type="non-terminal residue" evidence="4">
    <location>
        <position position="78"/>
    </location>
</feature>
<sequence>LEITNLTRNVTPDHIDEIFGQFGQIVKLDLPMNHKLRRNLGLAYVEYKTEEEMQKAISYMDKGQLDGKYLDVAVAPPP</sequence>
<keyword evidence="1 2" id="KW-0694">RNA-binding</keyword>
<dbReference type="GO" id="GO:0061574">
    <property type="term" value="C:ASAP complex"/>
    <property type="evidence" value="ECO:0007669"/>
    <property type="project" value="TreeGrafter"/>
</dbReference>
<dbReference type="InterPro" id="IPR012677">
    <property type="entry name" value="Nucleotide-bd_a/b_plait_sf"/>
</dbReference>
<dbReference type="OMA" id="THERHQG"/>
<gene>
    <name evidence="4" type="ORF">BCR43DRAFT_406586</name>
</gene>
<feature type="non-terminal residue" evidence="4">
    <location>
        <position position="1"/>
    </location>
</feature>
<dbReference type="AlphaFoldDB" id="A0A1X2HSY1"/>
<proteinExistence type="predicted"/>
<dbReference type="PANTHER" id="PTHR15481">
    <property type="entry name" value="RIBONUCLEIC ACID BINDING PROTEIN S1"/>
    <property type="match status" value="1"/>
</dbReference>
<feature type="domain" description="RRM" evidence="3">
    <location>
        <begin position="1"/>
        <end position="77"/>
    </location>
</feature>
<dbReference type="InParanoid" id="A0A1X2HSY1"/>
<reference evidence="4 5" key="1">
    <citation type="submission" date="2016-07" db="EMBL/GenBank/DDBJ databases">
        <title>Pervasive Adenine N6-methylation of Active Genes in Fungi.</title>
        <authorList>
            <consortium name="DOE Joint Genome Institute"/>
            <person name="Mondo S.J."/>
            <person name="Dannebaum R.O."/>
            <person name="Kuo R.C."/>
            <person name="Labutti K."/>
            <person name="Haridas S."/>
            <person name="Kuo A."/>
            <person name="Salamov A."/>
            <person name="Ahrendt S.R."/>
            <person name="Lipzen A."/>
            <person name="Sullivan W."/>
            <person name="Andreopoulos W.B."/>
            <person name="Clum A."/>
            <person name="Lindquist E."/>
            <person name="Daum C."/>
            <person name="Ramamoorthy G.K."/>
            <person name="Gryganskyi A."/>
            <person name="Culley D."/>
            <person name="Magnuson J.K."/>
            <person name="James T.Y."/>
            <person name="O'Malley M.A."/>
            <person name="Stajich J.E."/>
            <person name="Spatafora J.W."/>
            <person name="Visel A."/>
            <person name="Grigoriev I.V."/>
        </authorList>
    </citation>
    <scope>NUCLEOTIDE SEQUENCE [LARGE SCALE GENOMIC DNA]</scope>
    <source>
        <strain evidence="4 5">NRRL 2496</strain>
    </source>
</reference>
<protein>
    <recommendedName>
        <fullName evidence="3">RRM domain-containing protein</fullName>
    </recommendedName>
</protein>
<dbReference type="GO" id="GO:0005737">
    <property type="term" value="C:cytoplasm"/>
    <property type="evidence" value="ECO:0007669"/>
    <property type="project" value="TreeGrafter"/>
</dbReference>